<feature type="compositionally biased region" description="Pro residues" evidence="1">
    <location>
        <begin position="63"/>
        <end position="72"/>
    </location>
</feature>
<sequence length="72" mass="7632">MADQPAIGELRKVAAVTDDQIDAAVKAYLNASDAQAFKVADGLTLDLAQAMSAHRPGRRSPTRTPPKPFAAR</sequence>
<feature type="region of interest" description="Disordered" evidence="1">
    <location>
        <begin position="51"/>
        <end position="72"/>
    </location>
</feature>
<dbReference type="OrthoDB" id="8003682at2"/>
<name>A0A512JQL4_9HYPH</name>
<evidence type="ECO:0000313" key="2">
    <source>
        <dbReference type="EMBL" id="GEP12143.1"/>
    </source>
</evidence>
<comment type="caution">
    <text evidence="2">The sequence shown here is derived from an EMBL/GenBank/DDBJ whole genome shotgun (WGS) entry which is preliminary data.</text>
</comment>
<organism evidence="2 3">
    <name type="scientific">Methylobacterium gnaphalii</name>
    <dbReference type="NCBI Taxonomy" id="1010610"/>
    <lineage>
        <taxon>Bacteria</taxon>
        <taxon>Pseudomonadati</taxon>
        <taxon>Pseudomonadota</taxon>
        <taxon>Alphaproteobacteria</taxon>
        <taxon>Hyphomicrobiales</taxon>
        <taxon>Methylobacteriaceae</taxon>
        <taxon>Methylobacterium</taxon>
    </lineage>
</organism>
<dbReference type="AlphaFoldDB" id="A0A512JQL4"/>
<dbReference type="EMBL" id="BJZV01000030">
    <property type="protein sequence ID" value="GEP12143.1"/>
    <property type="molecule type" value="Genomic_DNA"/>
</dbReference>
<dbReference type="RefSeq" id="WP_147048539.1">
    <property type="nucleotide sequence ID" value="NZ_BJZV01000030.1"/>
</dbReference>
<reference evidence="2 3" key="1">
    <citation type="submission" date="2019-07" db="EMBL/GenBank/DDBJ databases">
        <title>Whole genome shotgun sequence of Methylobacterium gnaphalii NBRC 107716.</title>
        <authorList>
            <person name="Hosoyama A."/>
            <person name="Uohara A."/>
            <person name="Ohji S."/>
            <person name="Ichikawa N."/>
        </authorList>
    </citation>
    <scope>NUCLEOTIDE SEQUENCE [LARGE SCALE GENOMIC DNA]</scope>
    <source>
        <strain evidence="2 3">NBRC 107716</strain>
    </source>
</reference>
<accession>A0A512JQL4</accession>
<evidence type="ECO:0000256" key="1">
    <source>
        <dbReference type="SAM" id="MobiDB-lite"/>
    </source>
</evidence>
<keyword evidence="3" id="KW-1185">Reference proteome</keyword>
<gene>
    <name evidence="2" type="ORF">MGN01_39880</name>
</gene>
<protein>
    <submittedName>
        <fullName evidence="2">Uncharacterized protein</fullName>
    </submittedName>
</protein>
<proteinExistence type="predicted"/>
<dbReference type="Proteomes" id="UP000321750">
    <property type="component" value="Unassembled WGS sequence"/>
</dbReference>
<evidence type="ECO:0000313" key="3">
    <source>
        <dbReference type="Proteomes" id="UP000321750"/>
    </source>
</evidence>